<keyword evidence="2" id="KW-1185">Reference proteome</keyword>
<name>K5W586_PHACS</name>
<organism evidence="1 2">
    <name type="scientific">Phanerochaete carnosa (strain HHB-10118-sp)</name>
    <name type="common">White-rot fungus</name>
    <name type="synonym">Peniophora carnosa</name>
    <dbReference type="NCBI Taxonomy" id="650164"/>
    <lineage>
        <taxon>Eukaryota</taxon>
        <taxon>Fungi</taxon>
        <taxon>Dikarya</taxon>
        <taxon>Basidiomycota</taxon>
        <taxon>Agaricomycotina</taxon>
        <taxon>Agaricomycetes</taxon>
        <taxon>Polyporales</taxon>
        <taxon>Phanerochaetaceae</taxon>
        <taxon>Phanerochaete</taxon>
    </lineage>
</organism>
<dbReference type="RefSeq" id="XP_007391646.1">
    <property type="nucleotide sequence ID" value="XM_007391584.1"/>
</dbReference>
<dbReference type="AlphaFoldDB" id="K5W586"/>
<dbReference type="InParanoid" id="K5W586"/>
<dbReference type="Proteomes" id="UP000008370">
    <property type="component" value="Unassembled WGS sequence"/>
</dbReference>
<dbReference type="EMBL" id="JH930469">
    <property type="protein sequence ID" value="EKM59073.1"/>
    <property type="molecule type" value="Genomic_DNA"/>
</dbReference>
<proteinExistence type="predicted"/>
<sequence>MVSFSFDFHRRQRLAGERIDGYIELDIPGLTKAKIEDVRLELKGALYVVPAKTKSTASPTVVDAARPVRSVNTKVKPTVSLFSEGMSVWHQGVTSPDALRAPFSFFLPPDLPPTCEVICSHWAGSVVYSLIITAKRGSSKSQVIEEHITVIPGSRKGATIHAALSAGPWEGNWKTVHAEREIRRGLWGEYSHVAASLSLPASELFPTNTDIPLILRIVTTSRVMDATEENEAQAGHIFPAPPARFPNLDFRLERSTCCAKEKAAPSCDLLNHFDCFKPERFTVDEKKAWRPLSQHGDEDNGKGRWRQEATFKSTFKLECVPSFHREEMELTYGVRLKVAFPGIGNNIALEFPMEIVSFKAPPKDVPPALPPKD</sequence>
<evidence type="ECO:0000313" key="1">
    <source>
        <dbReference type="EMBL" id="EKM59073.1"/>
    </source>
</evidence>
<accession>K5W586</accession>
<protein>
    <recommendedName>
        <fullName evidence="3">Arrestin-like N-terminal domain-containing protein</fullName>
    </recommendedName>
</protein>
<evidence type="ECO:0000313" key="2">
    <source>
        <dbReference type="Proteomes" id="UP000008370"/>
    </source>
</evidence>
<gene>
    <name evidence="1" type="ORF">PHACADRAFT_249265</name>
</gene>
<evidence type="ECO:0008006" key="3">
    <source>
        <dbReference type="Google" id="ProtNLM"/>
    </source>
</evidence>
<dbReference type="OrthoDB" id="2333384at2759"/>
<dbReference type="Gene3D" id="2.60.40.640">
    <property type="match status" value="1"/>
</dbReference>
<reference evidence="1 2" key="1">
    <citation type="journal article" date="2012" name="BMC Genomics">
        <title>Comparative genomics of the white-rot fungi, Phanerochaete carnosa and P. chrysosporium, to elucidate the genetic basis of the distinct wood types they colonize.</title>
        <authorList>
            <person name="Suzuki H."/>
            <person name="MacDonald J."/>
            <person name="Syed K."/>
            <person name="Salamov A."/>
            <person name="Hori C."/>
            <person name="Aerts A."/>
            <person name="Henrissat B."/>
            <person name="Wiebenga A."/>
            <person name="vanKuyk P.A."/>
            <person name="Barry K."/>
            <person name="Lindquist E."/>
            <person name="LaButti K."/>
            <person name="Lapidus A."/>
            <person name="Lucas S."/>
            <person name="Coutinho P."/>
            <person name="Gong Y."/>
            <person name="Samejima M."/>
            <person name="Mahadevan R."/>
            <person name="Abou-Zaid M."/>
            <person name="de Vries R.P."/>
            <person name="Igarashi K."/>
            <person name="Yadav J.S."/>
            <person name="Grigoriev I.V."/>
            <person name="Master E.R."/>
        </authorList>
    </citation>
    <scope>NUCLEOTIDE SEQUENCE [LARGE SCALE GENOMIC DNA]</scope>
    <source>
        <strain evidence="1 2">HHB-10118-sp</strain>
    </source>
</reference>
<dbReference type="KEGG" id="pco:PHACADRAFT_249265"/>
<dbReference type="InterPro" id="IPR014752">
    <property type="entry name" value="Arrestin-like_C"/>
</dbReference>
<dbReference type="GeneID" id="18914620"/>
<dbReference type="HOGENOM" id="CLU_056201_0_0_1"/>